<comment type="caution">
    <text evidence="5">The sequence shown here is derived from an EMBL/GenBank/DDBJ whole genome shotgun (WGS) entry which is preliminary data.</text>
</comment>
<dbReference type="Pfam" id="PF21526">
    <property type="entry name" value="PGRS"/>
    <property type="match status" value="1"/>
</dbReference>
<keyword evidence="3" id="KW-0843">Virulence</keyword>
<evidence type="ECO:0000313" key="5">
    <source>
        <dbReference type="EMBL" id="ORV85381.1"/>
    </source>
</evidence>
<dbReference type="PANTHER" id="PTHR31956">
    <property type="entry name" value="NON-SPECIFIC PHOSPHOLIPASE C4-RELATED"/>
    <property type="match status" value="1"/>
</dbReference>
<evidence type="ECO:0000256" key="3">
    <source>
        <dbReference type="ARBA" id="ARBA00023026"/>
    </source>
</evidence>
<name>A0A1X1WFN8_MYCGO</name>
<gene>
    <name evidence="5" type="ORF">AWC08_25535</name>
</gene>
<organism evidence="5 6">
    <name type="scientific">Mycobacterium gordonae</name>
    <dbReference type="NCBI Taxonomy" id="1778"/>
    <lineage>
        <taxon>Bacteria</taxon>
        <taxon>Bacillati</taxon>
        <taxon>Actinomycetota</taxon>
        <taxon>Actinomycetes</taxon>
        <taxon>Mycobacteriales</taxon>
        <taxon>Mycobacteriaceae</taxon>
        <taxon>Mycobacterium</taxon>
    </lineage>
</organism>
<evidence type="ECO:0000256" key="4">
    <source>
        <dbReference type="SAM" id="MobiDB-lite"/>
    </source>
</evidence>
<dbReference type="GO" id="GO:0042578">
    <property type="term" value="F:phosphoric ester hydrolase activity"/>
    <property type="evidence" value="ECO:0007669"/>
    <property type="project" value="UniProtKB-ARBA"/>
</dbReference>
<dbReference type="GO" id="GO:0009395">
    <property type="term" value="P:phospholipid catabolic process"/>
    <property type="evidence" value="ECO:0007669"/>
    <property type="project" value="TreeGrafter"/>
</dbReference>
<dbReference type="InterPro" id="IPR048996">
    <property type="entry name" value="PGRS_rpt"/>
</dbReference>
<feature type="region of interest" description="Disordered" evidence="4">
    <location>
        <begin position="330"/>
        <end position="353"/>
    </location>
</feature>
<keyword evidence="6" id="KW-1185">Reference proteome</keyword>
<dbReference type="InterPro" id="IPR007312">
    <property type="entry name" value="Phosphoesterase"/>
</dbReference>
<dbReference type="PANTHER" id="PTHR31956:SF1">
    <property type="entry name" value="NON-SPECIFIC PHOSPHOLIPASE C1"/>
    <property type="match status" value="1"/>
</dbReference>
<reference evidence="5 6" key="1">
    <citation type="submission" date="2016-01" db="EMBL/GenBank/DDBJ databases">
        <title>The new phylogeny of the genus Mycobacterium.</title>
        <authorList>
            <person name="Tarcisio F."/>
            <person name="Conor M."/>
            <person name="Antonella G."/>
            <person name="Elisabetta G."/>
            <person name="Giulia F.S."/>
            <person name="Sara T."/>
            <person name="Anna F."/>
            <person name="Clotilde B."/>
            <person name="Roberto B."/>
            <person name="Veronica D.S."/>
            <person name="Fabio R."/>
            <person name="Monica P."/>
            <person name="Olivier J."/>
            <person name="Enrico T."/>
            <person name="Nicola S."/>
        </authorList>
    </citation>
    <scope>NUCLEOTIDE SEQUENCE [LARGE SCALE GENOMIC DNA]</scope>
    <source>
        <strain evidence="5 6">DSM 44160</strain>
    </source>
</reference>
<keyword evidence="1" id="KW-0964">Secreted</keyword>
<feature type="compositionally biased region" description="Gly residues" evidence="4">
    <location>
        <begin position="330"/>
        <end position="346"/>
    </location>
</feature>
<dbReference type="Proteomes" id="UP000193928">
    <property type="component" value="Unassembled WGS sequence"/>
</dbReference>
<dbReference type="InterPro" id="IPR017850">
    <property type="entry name" value="Alkaline_phosphatase_core_sf"/>
</dbReference>
<evidence type="ECO:0000313" key="6">
    <source>
        <dbReference type="Proteomes" id="UP000193928"/>
    </source>
</evidence>
<keyword evidence="2" id="KW-0378">Hydrolase</keyword>
<evidence type="ECO:0000256" key="1">
    <source>
        <dbReference type="ARBA" id="ARBA00022525"/>
    </source>
</evidence>
<accession>A0A1X1WFN8</accession>
<dbReference type="AlphaFoldDB" id="A0A1X1WFN8"/>
<protein>
    <recommendedName>
        <fullName evidence="7">Phosphoesterase</fullName>
    </recommendedName>
</protein>
<proteinExistence type="predicted"/>
<evidence type="ECO:0008006" key="7">
    <source>
        <dbReference type="Google" id="ProtNLM"/>
    </source>
</evidence>
<dbReference type="Gene3D" id="3.40.720.10">
    <property type="entry name" value="Alkaline Phosphatase, subunit A"/>
    <property type="match status" value="1"/>
</dbReference>
<dbReference type="EMBL" id="LQOY01000087">
    <property type="protein sequence ID" value="ORV85381.1"/>
    <property type="molecule type" value="Genomic_DNA"/>
</dbReference>
<dbReference type="Pfam" id="PF04185">
    <property type="entry name" value="Phosphoesterase"/>
    <property type="match status" value="1"/>
</dbReference>
<sequence length="927" mass="87421">MLLPAAALNVINAPSVALTGRPLIGNGTPGGAGTGAAGAPGGWLLGDGGAGGSGANGVPGGPGGAAGLLGSGGTGGAGGVGATGVGRAGGQGGNGGLFFGNAGAGGAGAVGADGNGGGGGAGGTGGIFGGGGVGGTGAMADLATPNVLGGAGGSGGASGALSGLVGAGGGTGGVGGAGHIGGAGGAGGAAGIAGSLFGGGAGTIGGSVVGAGGAGGDGGASLGGIGGSGGSGGAGGQFAGAGGSGGAGGSVLVPVMGSSGGLGGGGGTAGLWGSGGSGGAGGAAGAPIAASAPGGQGGLGGNATLFGSGGAGGTGGFSASSTGGTGGHGGIGGALLGDGGPGGTGAEGAPNLGSGNGGIGGSARLIGNGGNGGNAGNATMVSLLGGPGTIGSGGILLGLNGIPGLPMSPNLLVNGSFEIATPSPSGTSSVTYPGWSVSGTPTIIEYGTPRVSYVLGVSFPFPDLPSFLGFPQTSPPGAGANFGGGGPVATSSISQTVDLSGASAKINTGTTPYTLSGLLGGALIDPSSTSLQVTFLNSSGAVLGTGSTTSVSALDRLGITGFQPRSVSGTIPVGTTQAVVTATFNDSNPITNHYNNAYADNLSFTVGAPGLTPAALTVPTSNVGQLEHVFLIMMENHGFTDIVGSVNAPYINSLLATYGSGDNVYANSHPSAPNYFRILGGSDFGLTYNPNPPSINAPSLMQEMDGAGISWANYAQSMPYPGALVSTGEYSTFQIPAAQYSYVYNNTVAYQQQHLLPLTQLATDLQNSSTTPRFSWIVANNANDMEGPVESPLGILNFAGSQLTSHQYNIAAGDQFLQQQVSLIQSSNTWNANESNAIIITWDEDYNNLGLGIGNQGNHVPLIVIPNQYAVTSGGMLSGQFVTHEYYDQYSVMSTIEYALSPTAGVPFTTLTFNDMYAKPMNGFWTP</sequence>
<evidence type="ECO:0000256" key="2">
    <source>
        <dbReference type="ARBA" id="ARBA00022801"/>
    </source>
</evidence>